<dbReference type="InterPro" id="IPR057654">
    <property type="entry name" value="Znf-CCCH_tandem"/>
</dbReference>
<dbReference type="SMART" id="SM00356">
    <property type="entry name" value="ZnF_C3H1"/>
    <property type="match status" value="2"/>
</dbReference>
<sequence length="577" mass="63205">MLAERELEQTAAQLADFRLASSQHQETLAVVLEKYGTLMEDYRRLKSDYEEERDSRERYKQMARGQERNPFVLVLVDGDGYIFDDDLVSSGAEGGQRAAQLLNDAVMRSMRDRGLDQCRIMVRVYANLAGLSKALARSNLAGKEKRSLAPFAANFTRSNDLFDFVDAGELKENADFKIRAMFRQFAENAQCKHIYFAGCHDVGYINELTPYASNRDRITLVRTYAFHPEFTRLGMRIEDFPNIFRTTALSGEPVMQKTAPAPSPLKAATKAPSAPSVDGVTKVCYFFQKGRCTYGNSCKNLHIKQSANGQPSASASKASDIKNWRDDTTNGKASLPFQLSNVARNDNSFMSGHVVATSNGSDTVQDNIGTDHDLPQAAEIPPGQIPVTKDGHRLDPSIPHCSAADHEAFKARIAIQKMCNNYHVGGYCAHGVGCLYDHRPMSPGVLNALKHVVYGNPCPRKGACRRVTCLYGHVCQKAECTSRGGKAYCKFNPRVHELDMSVAEYVQGEGPPAAFTSATAAQNGEAAATAEAAEGSISDRDSQRPTQPSSDWQTESDGETDAAEGALLDSEDDASPH</sequence>
<comment type="caution">
    <text evidence="5">The sequence shown here is derived from an EMBL/GenBank/DDBJ whole genome shotgun (WGS) entry which is preliminary data.</text>
</comment>
<evidence type="ECO:0000313" key="6">
    <source>
        <dbReference type="Proteomes" id="UP001324427"/>
    </source>
</evidence>
<dbReference type="Pfam" id="PF25542">
    <property type="entry name" value="zf-CCCH_12"/>
    <property type="match status" value="1"/>
</dbReference>
<keyword evidence="1" id="KW-0479">Metal-binding</keyword>
<keyword evidence="6" id="KW-1185">Reference proteome</keyword>
<dbReference type="PANTHER" id="PTHR37543:SF1">
    <property type="entry name" value="CCCH ZINC FINGER DNA BINDING PROTEIN (AFU_ORTHOLOGUE AFUA_5G12760)"/>
    <property type="match status" value="1"/>
</dbReference>
<organism evidence="5 6">
    <name type="scientific">Oleoguttula mirabilis</name>
    <dbReference type="NCBI Taxonomy" id="1507867"/>
    <lineage>
        <taxon>Eukaryota</taxon>
        <taxon>Fungi</taxon>
        <taxon>Dikarya</taxon>
        <taxon>Ascomycota</taxon>
        <taxon>Pezizomycotina</taxon>
        <taxon>Dothideomycetes</taxon>
        <taxon>Dothideomycetidae</taxon>
        <taxon>Mycosphaerellales</taxon>
        <taxon>Teratosphaeriaceae</taxon>
        <taxon>Oleoguttula</taxon>
    </lineage>
</organism>
<keyword evidence="1" id="KW-0862">Zinc</keyword>
<dbReference type="EMBL" id="JAVFHQ010000032">
    <property type="protein sequence ID" value="KAK4543444.1"/>
    <property type="molecule type" value="Genomic_DNA"/>
</dbReference>
<feature type="compositionally biased region" description="Low complexity" evidence="3">
    <location>
        <begin position="523"/>
        <end position="534"/>
    </location>
</feature>
<reference evidence="5 6" key="1">
    <citation type="submission" date="2021-11" db="EMBL/GenBank/DDBJ databases">
        <title>Black yeast isolated from Biological Soil Crust.</title>
        <authorList>
            <person name="Kurbessoian T."/>
        </authorList>
    </citation>
    <scope>NUCLEOTIDE SEQUENCE [LARGE SCALE GENOMIC DNA]</scope>
    <source>
        <strain evidence="5 6">CCFEE 5522</strain>
    </source>
</reference>
<evidence type="ECO:0000256" key="1">
    <source>
        <dbReference type="PROSITE-ProRule" id="PRU00723"/>
    </source>
</evidence>
<gene>
    <name evidence="5" type="ORF">LTR36_005587</name>
</gene>
<evidence type="ECO:0000256" key="2">
    <source>
        <dbReference type="SAM" id="Coils"/>
    </source>
</evidence>
<feature type="domain" description="C3H1-type" evidence="4">
    <location>
        <begin position="278"/>
        <end position="305"/>
    </location>
</feature>
<dbReference type="InterPro" id="IPR000571">
    <property type="entry name" value="Znf_CCCH"/>
</dbReference>
<evidence type="ECO:0000256" key="3">
    <source>
        <dbReference type="SAM" id="MobiDB-lite"/>
    </source>
</evidence>
<dbReference type="Proteomes" id="UP001324427">
    <property type="component" value="Unassembled WGS sequence"/>
</dbReference>
<name>A0AAV9JE92_9PEZI</name>
<feature type="compositionally biased region" description="Polar residues" evidence="3">
    <location>
        <begin position="544"/>
        <end position="553"/>
    </location>
</feature>
<feature type="compositionally biased region" description="Basic and acidic residues" evidence="3">
    <location>
        <begin position="319"/>
        <end position="329"/>
    </location>
</feature>
<dbReference type="Pfam" id="PF25543">
    <property type="entry name" value="zf-CCCH_tandem"/>
    <property type="match status" value="1"/>
</dbReference>
<protein>
    <recommendedName>
        <fullName evidence="4">C3H1-type domain-containing protein</fullName>
    </recommendedName>
</protein>
<feature type="coiled-coil region" evidence="2">
    <location>
        <begin position="32"/>
        <end position="69"/>
    </location>
</feature>
<dbReference type="GO" id="GO:0008270">
    <property type="term" value="F:zinc ion binding"/>
    <property type="evidence" value="ECO:0007669"/>
    <property type="project" value="UniProtKB-KW"/>
</dbReference>
<proteinExistence type="predicted"/>
<feature type="region of interest" description="Disordered" evidence="3">
    <location>
        <begin position="255"/>
        <end position="274"/>
    </location>
</feature>
<evidence type="ECO:0000313" key="5">
    <source>
        <dbReference type="EMBL" id="KAK4543444.1"/>
    </source>
</evidence>
<evidence type="ECO:0000259" key="4">
    <source>
        <dbReference type="PROSITE" id="PS50103"/>
    </source>
</evidence>
<dbReference type="PANTHER" id="PTHR37543">
    <property type="entry name" value="CCCH ZINC FINGER DNA BINDING PROTEIN (AFU_ORTHOLOGUE AFUA_5G12760)"/>
    <property type="match status" value="1"/>
</dbReference>
<feature type="region of interest" description="Disordered" evidence="3">
    <location>
        <begin position="353"/>
        <end position="384"/>
    </location>
</feature>
<dbReference type="PROSITE" id="PS50103">
    <property type="entry name" value="ZF_C3H1"/>
    <property type="match status" value="1"/>
</dbReference>
<feature type="zinc finger region" description="C3H1-type" evidence="1">
    <location>
        <begin position="278"/>
        <end position="305"/>
    </location>
</feature>
<feature type="compositionally biased region" description="Polar residues" evidence="3">
    <location>
        <begin position="353"/>
        <end position="368"/>
    </location>
</feature>
<keyword evidence="2" id="KW-0175">Coiled coil</keyword>
<dbReference type="Pfam" id="PF25540">
    <property type="entry name" value="DUF7923"/>
    <property type="match status" value="1"/>
</dbReference>
<dbReference type="AlphaFoldDB" id="A0AAV9JE92"/>
<feature type="region of interest" description="Disordered" evidence="3">
    <location>
        <begin position="306"/>
        <end position="335"/>
    </location>
</feature>
<dbReference type="InterPro" id="IPR057683">
    <property type="entry name" value="DUF7923"/>
</dbReference>
<keyword evidence="1" id="KW-0863">Zinc-finger</keyword>
<feature type="region of interest" description="Disordered" evidence="3">
    <location>
        <begin position="523"/>
        <end position="577"/>
    </location>
</feature>
<accession>A0AAV9JE92</accession>
<feature type="compositionally biased region" description="Polar residues" evidence="3">
    <location>
        <begin position="306"/>
        <end position="317"/>
    </location>
</feature>
<dbReference type="Gene3D" id="4.10.1000.10">
    <property type="entry name" value="Zinc finger, CCCH-type"/>
    <property type="match status" value="1"/>
</dbReference>